<protein>
    <recommendedName>
        <fullName evidence="4 12">GPI mannosyltransferase 2</fullName>
        <ecNumber evidence="12">2.4.1.-</ecNumber>
    </recommendedName>
</protein>
<dbReference type="STRING" id="61424.A0A2T9YG47"/>
<keyword evidence="8 12" id="KW-0812">Transmembrane</keyword>
<evidence type="ECO:0000256" key="9">
    <source>
        <dbReference type="ARBA" id="ARBA00022824"/>
    </source>
</evidence>
<comment type="pathway">
    <text evidence="2 12">Glycolipid biosynthesis; glycosylphosphatidylinositol-anchor biosynthesis.</text>
</comment>
<comment type="function">
    <text evidence="12">Mannosyltransferase involved in glycosylphosphatidylinositol-anchor biosynthesis.</text>
</comment>
<proteinExistence type="inferred from homology"/>
<comment type="caution">
    <text evidence="12">Lacks conserved residue(s) required for the propagation of feature annotation.</text>
</comment>
<evidence type="ECO:0000256" key="8">
    <source>
        <dbReference type="ARBA" id="ARBA00022692"/>
    </source>
</evidence>
<dbReference type="GO" id="GO:0005789">
    <property type="term" value="C:endoplasmic reticulum membrane"/>
    <property type="evidence" value="ECO:0007669"/>
    <property type="project" value="UniProtKB-SubCell"/>
</dbReference>
<keyword evidence="10 12" id="KW-1133">Transmembrane helix</keyword>
<feature type="transmembrane region" description="Helical" evidence="12">
    <location>
        <begin position="35"/>
        <end position="57"/>
    </location>
</feature>
<evidence type="ECO:0000313" key="14">
    <source>
        <dbReference type="Proteomes" id="UP000245699"/>
    </source>
</evidence>
<keyword evidence="9 12" id="KW-0256">Endoplasmic reticulum</keyword>
<reference evidence="13 14" key="1">
    <citation type="journal article" date="2018" name="MBio">
        <title>Comparative Genomics Reveals the Core Gene Toolbox for the Fungus-Insect Symbiosis.</title>
        <authorList>
            <person name="Wang Y."/>
            <person name="Stata M."/>
            <person name="Wang W."/>
            <person name="Stajich J.E."/>
            <person name="White M.M."/>
            <person name="Moncalvo J.M."/>
        </authorList>
    </citation>
    <scope>NUCLEOTIDE SEQUENCE [LARGE SCALE GENOMIC DNA]</scope>
    <source>
        <strain evidence="13 14">AUS-77-4</strain>
    </source>
</reference>
<keyword evidence="5 12" id="KW-0337">GPI-anchor biosynthesis</keyword>
<feature type="transmembrane region" description="Helical" evidence="12">
    <location>
        <begin position="211"/>
        <end position="241"/>
    </location>
</feature>
<evidence type="ECO:0000256" key="5">
    <source>
        <dbReference type="ARBA" id="ARBA00022502"/>
    </source>
</evidence>
<feature type="transmembrane region" description="Helical" evidence="12">
    <location>
        <begin position="135"/>
        <end position="157"/>
    </location>
</feature>
<dbReference type="EMBL" id="MBFT01000425">
    <property type="protein sequence ID" value="PVU91328.1"/>
    <property type="molecule type" value="Genomic_DNA"/>
</dbReference>
<evidence type="ECO:0000256" key="4">
    <source>
        <dbReference type="ARBA" id="ARBA00013795"/>
    </source>
</evidence>
<organism evidence="13 14">
    <name type="scientific">Furculomyces boomerangus</name>
    <dbReference type="NCBI Taxonomy" id="61424"/>
    <lineage>
        <taxon>Eukaryota</taxon>
        <taxon>Fungi</taxon>
        <taxon>Fungi incertae sedis</taxon>
        <taxon>Zoopagomycota</taxon>
        <taxon>Kickxellomycotina</taxon>
        <taxon>Harpellomycetes</taxon>
        <taxon>Harpellales</taxon>
        <taxon>Harpellaceae</taxon>
        <taxon>Furculomyces</taxon>
    </lineage>
</organism>
<evidence type="ECO:0000256" key="11">
    <source>
        <dbReference type="ARBA" id="ARBA00023136"/>
    </source>
</evidence>
<evidence type="ECO:0000256" key="10">
    <source>
        <dbReference type="ARBA" id="ARBA00022989"/>
    </source>
</evidence>
<dbReference type="Pfam" id="PF04188">
    <property type="entry name" value="Mannosyl_trans2"/>
    <property type="match status" value="1"/>
</dbReference>
<accession>A0A2T9YG47</accession>
<dbReference type="GO" id="GO:0004376">
    <property type="term" value="F:GPI mannosyltransferase activity"/>
    <property type="evidence" value="ECO:0007669"/>
    <property type="project" value="InterPro"/>
</dbReference>
<dbReference type="Proteomes" id="UP000245699">
    <property type="component" value="Unassembled WGS sequence"/>
</dbReference>
<dbReference type="EC" id="2.4.1.-" evidence="12"/>
<dbReference type="GO" id="GO:0000009">
    <property type="term" value="F:alpha-1,6-mannosyltransferase activity"/>
    <property type="evidence" value="ECO:0007669"/>
    <property type="project" value="InterPro"/>
</dbReference>
<evidence type="ECO:0000313" key="13">
    <source>
        <dbReference type="EMBL" id="PVU91328.1"/>
    </source>
</evidence>
<keyword evidence="7 12" id="KW-0808">Transferase</keyword>
<evidence type="ECO:0000256" key="7">
    <source>
        <dbReference type="ARBA" id="ARBA00022679"/>
    </source>
</evidence>
<comment type="similarity">
    <text evidence="3 12">Belongs to the PIGV family.</text>
</comment>
<evidence type="ECO:0000256" key="3">
    <source>
        <dbReference type="ARBA" id="ARBA00008698"/>
    </source>
</evidence>
<dbReference type="GO" id="GO:0006506">
    <property type="term" value="P:GPI anchor biosynthetic process"/>
    <property type="evidence" value="ECO:0007669"/>
    <property type="project" value="UniProtKB-UniPathway"/>
</dbReference>
<gene>
    <name evidence="13" type="ORF">BB559_004183</name>
</gene>
<name>A0A2T9YG47_9FUNG</name>
<dbReference type="PANTHER" id="PTHR12468">
    <property type="entry name" value="GPI MANNOSYLTRANSFERASE 2"/>
    <property type="match status" value="1"/>
</dbReference>
<dbReference type="AlphaFoldDB" id="A0A2T9YG47"/>
<dbReference type="OrthoDB" id="10252502at2759"/>
<evidence type="ECO:0000256" key="1">
    <source>
        <dbReference type="ARBA" id="ARBA00004477"/>
    </source>
</evidence>
<dbReference type="InterPro" id="IPR007315">
    <property type="entry name" value="PIG-V/Gpi18"/>
</dbReference>
<keyword evidence="6 12" id="KW-0328">Glycosyltransferase</keyword>
<dbReference type="PANTHER" id="PTHR12468:SF2">
    <property type="entry name" value="GPI MANNOSYLTRANSFERASE 2"/>
    <property type="match status" value="1"/>
</dbReference>
<feature type="transmembrane region" description="Helical" evidence="12">
    <location>
        <begin position="169"/>
        <end position="191"/>
    </location>
</feature>
<comment type="caution">
    <text evidence="13">The sequence shown here is derived from an EMBL/GenBank/DDBJ whole genome shotgun (WGS) entry which is preliminary data.</text>
</comment>
<evidence type="ECO:0000256" key="6">
    <source>
        <dbReference type="ARBA" id="ARBA00022676"/>
    </source>
</evidence>
<evidence type="ECO:0000256" key="2">
    <source>
        <dbReference type="ARBA" id="ARBA00004687"/>
    </source>
</evidence>
<keyword evidence="14" id="KW-1185">Reference proteome</keyword>
<dbReference type="UniPathway" id="UPA00196"/>
<comment type="subcellular location">
    <subcellularLocation>
        <location evidence="1 12">Endoplasmic reticulum membrane</location>
        <topology evidence="1 12">Multi-pass membrane protein</topology>
    </subcellularLocation>
</comment>
<evidence type="ECO:0000256" key="12">
    <source>
        <dbReference type="RuleBase" id="RU363112"/>
    </source>
</evidence>
<dbReference type="GO" id="GO:0031501">
    <property type="term" value="C:mannosyltransferase complex"/>
    <property type="evidence" value="ECO:0007669"/>
    <property type="project" value="TreeGrafter"/>
</dbReference>
<keyword evidence="11 12" id="KW-0472">Membrane</keyword>
<sequence>MNRKKIKNVLQSPKQSACISIKKMGWWRELRGKEIVLAALLSRILIFVIALASNVFVEDYDSSFDTLFEPETKIPKIIRSIAKVFTRWDSFYFINIAQKGYIHEQQNAFFPMYPLLINFLDSVLSPLRSHVGEQFNLMISGIIVSNLSFIGSAIALYRLGIILFGNEGFAYFSTMLYCLTPAGIFMSAIYTESTFALFTFICMRLLAEKKYFTAAFYLGLGSFTRSNCVCYIGFFIWDFFIVDRNWIKSTKVHTPFLSL</sequence>